<reference evidence="1 2" key="1">
    <citation type="submission" date="2018-09" db="EMBL/GenBank/DDBJ databases">
        <title>YIM 75507 draft genome.</title>
        <authorList>
            <person name="Tang S."/>
            <person name="Feng Y."/>
        </authorList>
    </citation>
    <scope>NUCLEOTIDE SEQUENCE [LARGE SCALE GENOMIC DNA]</scope>
    <source>
        <strain evidence="1 2">YIM 75507</strain>
    </source>
</reference>
<dbReference type="AlphaFoldDB" id="A0A3A4BB71"/>
<evidence type="ECO:0000313" key="1">
    <source>
        <dbReference type="EMBL" id="RJL36179.1"/>
    </source>
</evidence>
<dbReference type="Proteomes" id="UP000265768">
    <property type="component" value="Unassembled WGS sequence"/>
</dbReference>
<sequence length="276" mass="28321">MAAPVREIARAVQLVEAGGTVVVLDSGEYQDFRVDKSLSVIAEGVHAEVLGTSGFYEGAIYVDAGAAGVVALRGLSVRGTGAGASKGVKVSSGRVRIERCTISGFGSRPDGAPTAGITVYRGTVTVVDTVLRDNRAAIEASAQAGEVTRVSLERCRLHGDGGNNTNGIQVNASTRMAVSDSLVTDYGIGVYLRGYTGSPRAMLTLTGTTVANNRIGVYSDKDAQVVIARSTVTLNDSGLVTLNGGVIYTAGDNAVLGNFTTDIGAGTVYAKPDLSI</sequence>
<dbReference type="SMART" id="SM00710">
    <property type="entry name" value="PbH1"/>
    <property type="match status" value="4"/>
</dbReference>
<dbReference type="Gene3D" id="2.160.20.10">
    <property type="entry name" value="Single-stranded right-handed beta-helix, Pectin lyase-like"/>
    <property type="match status" value="1"/>
</dbReference>
<dbReference type="EMBL" id="QZEY01000001">
    <property type="protein sequence ID" value="RJL36179.1"/>
    <property type="molecule type" value="Genomic_DNA"/>
</dbReference>
<dbReference type="SUPFAM" id="SSF51126">
    <property type="entry name" value="Pectin lyase-like"/>
    <property type="match status" value="1"/>
</dbReference>
<name>A0A3A4BB71_9ACTN</name>
<comment type="caution">
    <text evidence="1">The sequence shown here is derived from an EMBL/GenBank/DDBJ whole genome shotgun (WGS) entry which is preliminary data.</text>
</comment>
<evidence type="ECO:0000313" key="2">
    <source>
        <dbReference type="Proteomes" id="UP000265768"/>
    </source>
</evidence>
<proteinExistence type="predicted"/>
<dbReference type="InterPro" id="IPR006626">
    <property type="entry name" value="PbH1"/>
</dbReference>
<accession>A0A3A4BB71</accession>
<organism evidence="1 2">
    <name type="scientific">Bailinhaonella thermotolerans</name>
    <dbReference type="NCBI Taxonomy" id="1070861"/>
    <lineage>
        <taxon>Bacteria</taxon>
        <taxon>Bacillati</taxon>
        <taxon>Actinomycetota</taxon>
        <taxon>Actinomycetes</taxon>
        <taxon>Streptosporangiales</taxon>
        <taxon>Streptosporangiaceae</taxon>
        <taxon>Bailinhaonella</taxon>
    </lineage>
</organism>
<gene>
    <name evidence="1" type="ORF">D5H75_01175</name>
</gene>
<dbReference type="InterPro" id="IPR011050">
    <property type="entry name" value="Pectin_lyase_fold/virulence"/>
</dbReference>
<dbReference type="InterPro" id="IPR012334">
    <property type="entry name" value="Pectin_lyas_fold"/>
</dbReference>
<keyword evidence="2" id="KW-1185">Reference proteome</keyword>
<protein>
    <submittedName>
        <fullName evidence="1">Uncharacterized protein</fullName>
    </submittedName>
</protein>